<gene>
    <name evidence="2" type="ORF">GSI_13302</name>
</gene>
<evidence type="ECO:0000256" key="1">
    <source>
        <dbReference type="SAM" id="MobiDB-lite"/>
    </source>
</evidence>
<protein>
    <submittedName>
        <fullName evidence="2">Uncharacterized protein</fullName>
    </submittedName>
</protein>
<organism evidence="2 3">
    <name type="scientific">Ganoderma sinense ZZ0214-1</name>
    <dbReference type="NCBI Taxonomy" id="1077348"/>
    <lineage>
        <taxon>Eukaryota</taxon>
        <taxon>Fungi</taxon>
        <taxon>Dikarya</taxon>
        <taxon>Basidiomycota</taxon>
        <taxon>Agaricomycotina</taxon>
        <taxon>Agaricomycetes</taxon>
        <taxon>Polyporales</taxon>
        <taxon>Polyporaceae</taxon>
        <taxon>Ganoderma</taxon>
    </lineage>
</organism>
<feature type="region of interest" description="Disordered" evidence="1">
    <location>
        <begin position="296"/>
        <end position="315"/>
    </location>
</feature>
<dbReference type="Proteomes" id="UP000230002">
    <property type="component" value="Unassembled WGS sequence"/>
</dbReference>
<feature type="region of interest" description="Disordered" evidence="1">
    <location>
        <begin position="198"/>
        <end position="229"/>
    </location>
</feature>
<sequence length="444" mass="50712">MSSGHQHDIINDFHSDMNVRRVHAMPTTLSERYARAIEHKERTADYLAALEDSIDDDAKLARWQRRVDEWIEKILHREEEVSLDETPYEIGQEFKKTLTDRELLAKITQERSLTTKSAIGLLSVIQDGLSLQQERQRLLDRLDTESESPKGGDLGERCQTFLTDAARWHVLVDAYLTPLIEDAVRQLTLQAAATGQSLGSRGPDFPLRDTSHDTGNAAQGLHRGRSARNPNDAWSEIADIVLPLPSSYVKDLVELPSMLEPIAIERNLRQVAADHALEDVRTALIGVGYLQVEKKSKQRKTHTTRAQGKIQTAQREADKAAGMEPSHPRYQLLNPHDIVPFSMASDRTTVGQSRQRTSWIWENFVFTTPEGGEGNFADFHEEARRVHWSRSSATYTRWCEEVELLKEEMQRTVRMFHYYRYHWDATTRREEEAGNAGAAAYARK</sequence>
<feature type="compositionally biased region" description="Polar residues" evidence="1">
    <location>
        <begin position="304"/>
        <end position="314"/>
    </location>
</feature>
<dbReference type="AlphaFoldDB" id="A0A2G8RV66"/>
<evidence type="ECO:0000313" key="2">
    <source>
        <dbReference type="EMBL" id="PIL25412.1"/>
    </source>
</evidence>
<comment type="caution">
    <text evidence="2">The sequence shown here is derived from an EMBL/GenBank/DDBJ whole genome shotgun (WGS) entry which is preliminary data.</text>
</comment>
<dbReference type="EMBL" id="AYKW01000056">
    <property type="protein sequence ID" value="PIL25412.1"/>
    <property type="molecule type" value="Genomic_DNA"/>
</dbReference>
<keyword evidence="3" id="KW-1185">Reference proteome</keyword>
<reference evidence="2 3" key="1">
    <citation type="journal article" date="2015" name="Sci. Rep.">
        <title>Chromosome-level genome map provides insights into diverse defense mechanisms in the medicinal fungus Ganoderma sinense.</title>
        <authorList>
            <person name="Zhu Y."/>
            <person name="Xu J."/>
            <person name="Sun C."/>
            <person name="Zhou S."/>
            <person name="Xu H."/>
            <person name="Nelson D.R."/>
            <person name="Qian J."/>
            <person name="Song J."/>
            <person name="Luo H."/>
            <person name="Xiang L."/>
            <person name="Li Y."/>
            <person name="Xu Z."/>
            <person name="Ji A."/>
            <person name="Wang L."/>
            <person name="Lu S."/>
            <person name="Hayward A."/>
            <person name="Sun W."/>
            <person name="Li X."/>
            <person name="Schwartz D.C."/>
            <person name="Wang Y."/>
            <person name="Chen S."/>
        </authorList>
    </citation>
    <scope>NUCLEOTIDE SEQUENCE [LARGE SCALE GENOMIC DNA]</scope>
    <source>
        <strain evidence="2 3">ZZ0214-1</strain>
    </source>
</reference>
<evidence type="ECO:0000313" key="3">
    <source>
        <dbReference type="Proteomes" id="UP000230002"/>
    </source>
</evidence>
<proteinExistence type="predicted"/>
<accession>A0A2G8RV66</accession>
<dbReference type="OrthoDB" id="2742161at2759"/>
<name>A0A2G8RV66_9APHY</name>